<dbReference type="EMBL" id="BDDL01000053">
    <property type="protein sequence ID" value="GAT77225.1"/>
    <property type="molecule type" value="Genomic_DNA"/>
</dbReference>
<reference evidence="3" key="1">
    <citation type="submission" date="2016-05" db="EMBL/GenBank/DDBJ databases">
        <title>Draft genome sequences of four strains of Ehrlichia ruminantium, a tick-borne pathogen of ruminants, isolated from Zimbabwe, The Gambia and Ghana.</title>
        <authorList>
            <person name="Nakao R."/>
            <person name="Jongejan F."/>
            <person name="Sugimoto C."/>
        </authorList>
    </citation>
    <scope>NUCLEOTIDE SEQUENCE [LARGE SCALE GENOMIC DNA]</scope>
    <source>
        <strain evidence="3">Kerr Seringe</strain>
    </source>
</reference>
<feature type="compositionally biased region" description="Low complexity" evidence="1">
    <location>
        <begin position="49"/>
        <end position="72"/>
    </location>
</feature>
<organism evidence="2 3">
    <name type="scientific">Ehrlichia ruminantium</name>
    <name type="common">heartwater rickettsia</name>
    <name type="synonym">Cowdria ruminantium</name>
    <dbReference type="NCBI Taxonomy" id="779"/>
    <lineage>
        <taxon>Bacteria</taxon>
        <taxon>Pseudomonadati</taxon>
        <taxon>Pseudomonadota</taxon>
        <taxon>Alphaproteobacteria</taxon>
        <taxon>Rickettsiales</taxon>
        <taxon>Anaplasmataceae</taxon>
        <taxon>Ehrlichia</taxon>
    </lineage>
</organism>
<proteinExistence type="predicted"/>
<protein>
    <submittedName>
        <fullName evidence="2">Uncharacterized protein</fullName>
    </submittedName>
</protein>
<accession>A0A170RU97</accession>
<dbReference type="RefSeq" id="WP_201786379.1">
    <property type="nucleotide sequence ID" value="NZ_BDDL01000053.1"/>
</dbReference>
<evidence type="ECO:0000313" key="3">
    <source>
        <dbReference type="Proteomes" id="UP000092677"/>
    </source>
</evidence>
<sequence length="136" mass="14173">MADPKNTTQEGENKNPSAAVNPIPTVSEEAEHALENVNEELAQAPVVDPQAQAPAVDPQAQAPAVDPQAQAPTPGVEHMEAPGGAVYAVSEGYHPHSEEEIEAAITAADAAPEIPSKQESIKQEVRKSQSVPNLSS</sequence>
<name>A0A170RU97_EHRRU</name>
<feature type="non-terminal residue" evidence="2">
    <location>
        <position position="136"/>
    </location>
</feature>
<comment type="caution">
    <text evidence="2">The sequence shown here is derived from an EMBL/GenBank/DDBJ whole genome shotgun (WGS) entry which is preliminary data.</text>
</comment>
<dbReference type="Proteomes" id="UP000092677">
    <property type="component" value="Unassembled WGS sequence"/>
</dbReference>
<evidence type="ECO:0000256" key="1">
    <source>
        <dbReference type="SAM" id="MobiDB-lite"/>
    </source>
</evidence>
<evidence type="ECO:0000313" key="2">
    <source>
        <dbReference type="EMBL" id="GAT77225.1"/>
    </source>
</evidence>
<gene>
    <name evidence="2" type="ORF">EHRUM2_04390</name>
</gene>
<dbReference type="AlphaFoldDB" id="A0A170RU97"/>
<feature type="region of interest" description="Disordered" evidence="1">
    <location>
        <begin position="1"/>
        <end position="30"/>
    </location>
</feature>
<feature type="region of interest" description="Disordered" evidence="1">
    <location>
        <begin position="49"/>
        <end position="80"/>
    </location>
</feature>
<feature type="compositionally biased region" description="Polar residues" evidence="1">
    <location>
        <begin position="1"/>
        <end position="18"/>
    </location>
</feature>
<feature type="region of interest" description="Disordered" evidence="1">
    <location>
        <begin position="108"/>
        <end position="136"/>
    </location>
</feature>